<protein>
    <submittedName>
        <fullName evidence="2">Uncharacterized protein</fullName>
    </submittedName>
</protein>
<sequence>MDNNLWYQIPVALVMGFMIWRMVPVAKNWLQNGPKGSSKEWLNVSMLLAAVVLFVTFLIVVVRG</sequence>
<keyword evidence="3" id="KW-1185">Reference proteome</keyword>
<proteinExistence type="predicted"/>
<keyword evidence="1" id="KW-0472">Membrane</keyword>
<feature type="transmembrane region" description="Helical" evidence="1">
    <location>
        <begin position="44"/>
        <end position="62"/>
    </location>
</feature>
<keyword evidence="1" id="KW-1133">Transmembrane helix</keyword>
<dbReference type="RefSeq" id="WP_088919454.1">
    <property type="nucleotide sequence ID" value="NZ_CP018632.1"/>
</dbReference>
<name>A0A2Z2NXC8_9GAMM</name>
<dbReference type="KEGG" id="gai:IMCC3135_21710"/>
<gene>
    <name evidence="2" type="ORF">IMCC3135_21710</name>
</gene>
<keyword evidence="1" id="KW-0812">Transmembrane</keyword>
<feature type="transmembrane region" description="Helical" evidence="1">
    <location>
        <begin position="6"/>
        <end position="23"/>
    </location>
</feature>
<accession>A0A2Z2NXC8</accession>
<dbReference type="Proteomes" id="UP000250079">
    <property type="component" value="Chromosome"/>
</dbReference>
<dbReference type="AlphaFoldDB" id="A0A2Z2NXC8"/>
<organism evidence="2 3">
    <name type="scientific">Granulosicoccus antarcticus IMCC3135</name>
    <dbReference type="NCBI Taxonomy" id="1192854"/>
    <lineage>
        <taxon>Bacteria</taxon>
        <taxon>Pseudomonadati</taxon>
        <taxon>Pseudomonadota</taxon>
        <taxon>Gammaproteobacteria</taxon>
        <taxon>Chromatiales</taxon>
        <taxon>Granulosicoccaceae</taxon>
        <taxon>Granulosicoccus</taxon>
    </lineage>
</organism>
<reference evidence="2 3" key="1">
    <citation type="submission" date="2016-12" db="EMBL/GenBank/DDBJ databases">
        <authorList>
            <person name="Song W.-J."/>
            <person name="Kurnit D.M."/>
        </authorList>
    </citation>
    <scope>NUCLEOTIDE SEQUENCE [LARGE SCALE GENOMIC DNA]</scope>
    <source>
        <strain evidence="2 3">IMCC3135</strain>
    </source>
</reference>
<dbReference type="EMBL" id="CP018632">
    <property type="protein sequence ID" value="ASJ74418.1"/>
    <property type="molecule type" value="Genomic_DNA"/>
</dbReference>
<evidence type="ECO:0000313" key="3">
    <source>
        <dbReference type="Proteomes" id="UP000250079"/>
    </source>
</evidence>
<evidence type="ECO:0000313" key="2">
    <source>
        <dbReference type="EMBL" id="ASJ74418.1"/>
    </source>
</evidence>
<dbReference type="OrthoDB" id="7067542at2"/>
<evidence type="ECO:0000256" key="1">
    <source>
        <dbReference type="SAM" id="Phobius"/>
    </source>
</evidence>